<comment type="cofactor">
    <cofactor evidence="1">
        <name>FAD</name>
        <dbReference type="ChEBI" id="CHEBI:57692"/>
    </cofactor>
</comment>
<dbReference type="OrthoDB" id="9801699at2"/>
<dbReference type="InterPro" id="IPR017752">
    <property type="entry name" value="G3P_DH_GlpA_su"/>
</dbReference>
<keyword evidence="3" id="KW-0285">Flavoprotein</keyword>
<dbReference type="Pfam" id="PF01266">
    <property type="entry name" value="DAO"/>
    <property type="match status" value="1"/>
</dbReference>
<reference evidence="8" key="1">
    <citation type="submission" date="2016-11" db="EMBL/GenBank/DDBJ databases">
        <authorList>
            <person name="Varghese N."/>
            <person name="Submissions S."/>
        </authorList>
    </citation>
    <scope>NUCLEOTIDE SEQUENCE [LARGE SCALE GENOMIC DNA]</scope>
    <source>
        <strain evidence="8">DSM 12395</strain>
    </source>
</reference>
<accession>A0A1M5B8B8</accession>
<dbReference type="Gene3D" id="3.50.50.60">
    <property type="entry name" value="FAD/NAD(P)-binding domain"/>
    <property type="match status" value="3"/>
</dbReference>
<evidence type="ECO:0000256" key="2">
    <source>
        <dbReference type="ARBA" id="ARBA00007330"/>
    </source>
</evidence>
<evidence type="ECO:0000256" key="1">
    <source>
        <dbReference type="ARBA" id="ARBA00001974"/>
    </source>
</evidence>
<dbReference type="Proteomes" id="UP000184148">
    <property type="component" value="Unassembled WGS sequence"/>
</dbReference>
<evidence type="ECO:0000256" key="4">
    <source>
        <dbReference type="ARBA" id="ARBA00022827"/>
    </source>
</evidence>
<proteinExistence type="inferred from homology"/>
<dbReference type="GO" id="GO:0009331">
    <property type="term" value="C:glycerol-3-phosphate dehydrogenase (FAD) complex"/>
    <property type="evidence" value="ECO:0007669"/>
    <property type="project" value="InterPro"/>
</dbReference>
<evidence type="ECO:0000256" key="3">
    <source>
        <dbReference type="ARBA" id="ARBA00022630"/>
    </source>
</evidence>
<dbReference type="GO" id="GO:0004368">
    <property type="term" value="F:glycerol-3-phosphate dehydrogenase (quinone) activity"/>
    <property type="evidence" value="ECO:0007669"/>
    <property type="project" value="UniProtKB-EC"/>
</dbReference>
<evidence type="ECO:0000313" key="8">
    <source>
        <dbReference type="Proteomes" id="UP000184148"/>
    </source>
</evidence>
<name>A0A1M5B8B8_9FIRM</name>
<dbReference type="InterPro" id="IPR006076">
    <property type="entry name" value="FAD-dep_OxRdtase"/>
</dbReference>
<sequence length="534" mass="58444">METDKVQVVVIGGGATGTGILRDLALRGIPAVLVEQGDLAHGTSSRFHGLLHSGARYAVKDKEAARECIEENMILRRIAPNCVELTGGLFVQLPEDDPQYADRWITACAEAGINCEEIDVQELIKKNPVLSPNVTRAFKVPDCAVDGFRILWGNVNSARRYGARVLTYHRVSAIHQSNGRVTGVELINQLNGQKRSVECEMVINAAGPWGGEVAAMAGLEVNVIKDKGTLVAYNHRLMSMVVNRLRPPGDGDIFVPHGTITILGTTSTTVDNPGCTKPGHNEVLELIKIGQEMVPELESYRLIRAFAGVRPLYQENSAAGGRSVTRNFALLDHRQRDGLAGMVSIVGGKFTTFRLMAEKTVDLVASQLGVNAPCRTAREPLTAPVSEELLERGKKVFGVPGAKKAAERLGDSFAQVVEQAEKNPDKGRIFCECEVVSLAEIEHAAHSGDSFTLGDIRRKTRMGMGTCQGTFCSYRILGALSGYPQFAGNHREYLTKFLQKRWKGMRPVLWGQQLREAQLSTGIYCTLFAMERMR</sequence>
<dbReference type="GO" id="GO:0050660">
    <property type="term" value="F:flavin adenine dinucleotide binding"/>
    <property type="evidence" value="ECO:0007669"/>
    <property type="project" value="InterPro"/>
</dbReference>
<keyword evidence="5" id="KW-0560">Oxidoreductase</keyword>
<protein>
    <submittedName>
        <fullName evidence="7">Glycerol 3-phosphate dehydrogenase (Quinone) subunit A</fullName>
    </submittedName>
</protein>
<dbReference type="UniPathway" id="UPA00618">
    <property type="reaction ID" value="UER00673"/>
</dbReference>
<dbReference type="InterPro" id="IPR000447">
    <property type="entry name" value="G3P_DH_FAD-dep"/>
</dbReference>
<dbReference type="GO" id="GO:0006072">
    <property type="term" value="P:glycerol-3-phosphate metabolic process"/>
    <property type="evidence" value="ECO:0007669"/>
    <property type="project" value="InterPro"/>
</dbReference>
<dbReference type="GO" id="GO:0005886">
    <property type="term" value="C:plasma membrane"/>
    <property type="evidence" value="ECO:0007669"/>
    <property type="project" value="UniProtKB-SubCell"/>
</dbReference>
<dbReference type="GO" id="GO:0019563">
    <property type="term" value="P:glycerol catabolic process"/>
    <property type="evidence" value="ECO:0007669"/>
    <property type="project" value="UniProtKB-UniPathway"/>
</dbReference>
<keyword evidence="4" id="KW-0274">FAD</keyword>
<dbReference type="NCBIfam" id="TIGR03377">
    <property type="entry name" value="glycerol3P_GlpA"/>
    <property type="match status" value="1"/>
</dbReference>
<dbReference type="InterPro" id="IPR036188">
    <property type="entry name" value="FAD/NAD-bd_sf"/>
</dbReference>
<feature type="domain" description="FAD dependent oxidoreductase" evidence="6">
    <location>
        <begin position="8"/>
        <end position="332"/>
    </location>
</feature>
<evidence type="ECO:0000259" key="6">
    <source>
        <dbReference type="Pfam" id="PF01266"/>
    </source>
</evidence>
<dbReference type="EMBL" id="FQUY01000021">
    <property type="protein sequence ID" value="SHF38670.1"/>
    <property type="molecule type" value="Genomic_DNA"/>
</dbReference>
<dbReference type="GO" id="GO:0010181">
    <property type="term" value="F:FMN binding"/>
    <property type="evidence" value="ECO:0007669"/>
    <property type="project" value="InterPro"/>
</dbReference>
<dbReference type="PANTHER" id="PTHR11985">
    <property type="entry name" value="GLYCEROL-3-PHOSPHATE DEHYDROGENASE"/>
    <property type="match status" value="1"/>
</dbReference>
<dbReference type="PANTHER" id="PTHR11985:SF15">
    <property type="entry name" value="GLYCEROL-3-PHOSPHATE DEHYDROGENASE, MITOCHONDRIAL"/>
    <property type="match status" value="1"/>
</dbReference>
<dbReference type="InterPro" id="IPR041854">
    <property type="entry name" value="BFD-like_2Fe2S-bd_dom_sf"/>
</dbReference>
<evidence type="ECO:0000256" key="5">
    <source>
        <dbReference type="ARBA" id="ARBA00023002"/>
    </source>
</evidence>
<dbReference type="Gene3D" id="1.10.10.1100">
    <property type="entry name" value="BFD-like [2Fe-2S]-binding domain"/>
    <property type="match status" value="1"/>
</dbReference>
<dbReference type="AlphaFoldDB" id="A0A1M5B8B8"/>
<dbReference type="FunFam" id="3.50.50.60:FF:000102">
    <property type="entry name" value="Glycerol-3-phosphate dehydrogenase"/>
    <property type="match status" value="1"/>
</dbReference>
<dbReference type="CDD" id="cd19946">
    <property type="entry name" value="GlpA-like_Fer2_BFD-like"/>
    <property type="match status" value="1"/>
</dbReference>
<gene>
    <name evidence="7" type="ORF">SAMN02745133_02503</name>
</gene>
<dbReference type="RefSeq" id="WP_073239724.1">
    <property type="nucleotide sequence ID" value="NZ_FQUY01000021.1"/>
</dbReference>
<dbReference type="PRINTS" id="PR01001">
    <property type="entry name" value="FADG3PDH"/>
</dbReference>
<keyword evidence="8" id="KW-1185">Reference proteome</keyword>
<evidence type="ECO:0000313" key="7">
    <source>
        <dbReference type="EMBL" id="SHF38670.1"/>
    </source>
</evidence>
<organism evidence="7 8">
    <name type="scientific">Desulforamulus putei DSM 12395</name>
    <dbReference type="NCBI Taxonomy" id="1121429"/>
    <lineage>
        <taxon>Bacteria</taxon>
        <taxon>Bacillati</taxon>
        <taxon>Bacillota</taxon>
        <taxon>Clostridia</taxon>
        <taxon>Eubacteriales</taxon>
        <taxon>Peptococcaceae</taxon>
        <taxon>Desulforamulus</taxon>
    </lineage>
</organism>
<dbReference type="NCBIfam" id="NF008313">
    <property type="entry name" value="PRK11101.1"/>
    <property type="match status" value="1"/>
</dbReference>
<dbReference type="STRING" id="1121429.SAMN02745133_02503"/>
<comment type="similarity">
    <text evidence="2">Belongs to the FAD-dependent glycerol-3-phosphate dehydrogenase family.</text>
</comment>
<dbReference type="SUPFAM" id="SSF51905">
    <property type="entry name" value="FAD/NAD(P)-binding domain"/>
    <property type="match status" value="1"/>
</dbReference>